<evidence type="ECO:0000256" key="1">
    <source>
        <dbReference type="ARBA" id="ARBA00004123"/>
    </source>
</evidence>
<dbReference type="GO" id="GO:0031267">
    <property type="term" value="F:small GTPase binding"/>
    <property type="evidence" value="ECO:0007669"/>
    <property type="project" value="InterPro"/>
</dbReference>
<dbReference type="InterPro" id="IPR016024">
    <property type="entry name" value="ARM-type_fold"/>
</dbReference>
<evidence type="ECO:0000256" key="5">
    <source>
        <dbReference type="SAM" id="MobiDB-lite"/>
    </source>
</evidence>
<dbReference type="PANTHER" id="PTHR10997:SF9">
    <property type="entry name" value="IMPORTIN-9"/>
    <property type="match status" value="1"/>
</dbReference>
<evidence type="ECO:0000313" key="7">
    <source>
        <dbReference type="EMBL" id="CCI46024.1"/>
    </source>
</evidence>
<dbReference type="AlphaFoldDB" id="A0A024GGY9"/>
<feature type="domain" description="Importin N-terminal" evidence="6">
    <location>
        <begin position="24"/>
        <end position="111"/>
    </location>
</feature>
<dbReference type="GO" id="GO:0005829">
    <property type="term" value="C:cytosol"/>
    <property type="evidence" value="ECO:0007669"/>
    <property type="project" value="TreeGrafter"/>
</dbReference>
<organism evidence="7 8">
    <name type="scientific">Albugo candida</name>
    <dbReference type="NCBI Taxonomy" id="65357"/>
    <lineage>
        <taxon>Eukaryota</taxon>
        <taxon>Sar</taxon>
        <taxon>Stramenopiles</taxon>
        <taxon>Oomycota</taxon>
        <taxon>Peronosporomycetes</taxon>
        <taxon>Albuginales</taxon>
        <taxon>Albuginaceae</taxon>
        <taxon>Albugo</taxon>
    </lineage>
</organism>
<dbReference type="EMBL" id="CAIX01000115">
    <property type="protein sequence ID" value="CCI46024.1"/>
    <property type="molecule type" value="Genomic_DNA"/>
</dbReference>
<dbReference type="InterPro" id="IPR056840">
    <property type="entry name" value="HEAT_IPO9_central"/>
</dbReference>
<dbReference type="GO" id="GO:0005635">
    <property type="term" value="C:nuclear envelope"/>
    <property type="evidence" value="ECO:0007669"/>
    <property type="project" value="TreeGrafter"/>
</dbReference>
<comment type="caution">
    <text evidence="7">The sequence shown here is derived from an EMBL/GenBank/DDBJ whole genome shotgun (WGS) entry which is preliminary data.</text>
</comment>
<comment type="subcellular location">
    <subcellularLocation>
        <location evidence="1">Nucleus</location>
    </subcellularLocation>
</comment>
<evidence type="ECO:0000256" key="2">
    <source>
        <dbReference type="ARBA" id="ARBA00022448"/>
    </source>
</evidence>
<dbReference type="OrthoDB" id="431626at2759"/>
<proteinExistence type="predicted"/>
<dbReference type="GO" id="GO:0006606">
    <property type="term" value="P:protein import into nucleus"/>
    <property type="evidence" value="ECO:0007669"/>
    <property type="project" value="TreeGrafter"/>
</dbReference>
<dbReference type="InParanoid" id="A0A024GGY9"/>
<dbReference type="Pfam" id="PF03810">
    <property type="entry name" value="IBN_N"/>
    <property type="match status" value="1"/>
</dbReference>
<dbReference type="InterPro" id="IPR001494">
    <property type="entry name" value="Importin-beta_N"/>
</dbReference>
<keyword evidence="8" id="KW-1185">Reference proteome</keyword>
<keyword evidence="2" id="KW-0813">Transport</keyword>
<dbReference type="PROSITE" id="PS50166">
    <property type="entry name" value="IMPORTIN_B_NT"/>
    <property type="match status" value="1"/>
</dbReference>
<sequence>MTSSLVELLDGTLCATNEQHRQQCEHQVMHLLHQPDTTFACDLCSFLLSTNIDHSYRQFACILLRRYIRAHWSTALSDENIDHTLSTIPAFTLTPAYKEQVKNALVQIVKHALPQFTDSKSQTALCLILSSILEAEAQESNEIPWKELMEHVVFLFCNAIASDSTPEARLVTDFVTRFLALILEHFSGFHCIGISELLFPHLHQAFTRSEPSIISIASRCRIVQVVQQLLISIEMEAQVGNLSAKQVIDRYLLPWCQEFAKELHYVRPNQYFAIQIRIVSCLTTFIREGFEFVTQFLAELYRPMLLTLQVALPNFELRVVCSQSEEANELESDFSELQDVDTEDTQLGTIPFVMACIEFIQMILSASTKQTREWICASLYDLWKTLIPYLVITEKQQSLWKDVPEEYLADEEDASPTYTIRHAAMDLLNEIQSVIGAHAGGRNSTHIVTTIIKVAKLYLHQSVSEVSPELLWRRQEASLLLLGSLVITEDADGLIQHIETFQESLSIDVFFSQIGHLISDSQQHPLLRGRALWCASHFACAMSCELLEKYLEICISCMDMAHFLPIRLNAYRAISHFLCAALNTRNEAERDQIYALATHALQRLCVLMNQTSDEWVHIADGSVKIAQIKGIRIDPHIAGSVLEVFLSQWIQHLNDPVFSELLLSVTTAFLETRNISTLNVVHEKLIIPMQSSLRSYTPDDTTKSCTAASLALDLLQSMLRHSFVYFYRLNKHENVDTSVEKLGCQLIHHLLDLLIKVMEVTDDERMLHTGAECLKWLVVFSPQALAQHSCMDPVSGRAYSAVERIVQLTEKLLTPSMSDASALNVGGLLTQLLSKCSEMEDSQSRSLLSPNVVRGMLLAVSLRLTTAELPSLIQALCMVFARLIITHGKGFLDELERLPAPQCLPGAKYESDVIPRPKNLLEFVFRFWIEKQLDFYGVNCLKVTLSALLQILEWRDPRVMQLVVHGNEIESLNCTLTQGDTQRRSRRLQARSTPCGASIAPKPIHFGTKLVIVLANTLTQLDEEDEGEWESSDEEAIDSTDQASAGKNARETPESTKYRLVFDPWLNGNEDVAQDEEALNCLLDSSQQMSIGLIVSTVQRFMQDPIVMNSVGSELSITDQKMVTAMLQRSC</sequence>
<keyword evidence="4" id="KW-0539">Nucleus</keyword>
<accession>A0A024GGY9</accession>
<dbReference type="STRING" id="65357.A0A024GGY9"/>
<evidence type="ECO:0000313" key="8">
    <source>
        <dbReference type="Proteomes" id="UP000053237"/>
    </source>
</evidence>
<evidence type="ECO:0000256" key="3">
    <source>
        <dbReference type="ARBA" id="ARBA00022927"/>
    </source>
</evidence>
<reference evidence="7 8" key="1">
    <citation type="submission" date="2012-05" db="EMBL/GenBank/DDBJ databases">
        <title>Recombination and specialization in a pathogen metapopulation.</title>
        <authorList>
            <person name="Gardiner A."/>
            <person name="Kemen E."/>
            <person name="Schultz-Larsen T."/>
            <person name="MacLean D."/>
            <person name="Van Oosterhout C."/>
            <person name="Jones J.D.G."/>
        </authorList>
    </citation>
    <scope>NUCLEOTIDE SEQUENCE [LARGE SCALE GENOMIC DNA]</scope>
    <source>
        <strain evidence="7 8">Ac Nc2</strain>
    </source>
</reference>
<dbReference type="Gene3D" id="1.25.10.10">
    <property type="entry name" value="Leucine-rich Repeat Variant"/>
    <property type="match status" value="1"/>
</dbReference>
<feature type="region of interest" description="Disordered" evidence="5">
    <location>
        <begin position="1023"/>
        <end position="1052"/>
    </location>
</feature>
<dbReference type="InterPro" id="IPR011989">
    <property type="entry name" value="ARM-like"/>
</dbReference>
<feature type="compositionally biased region" description="Acidic residues" evidence="5">
    <location>
        <begin position="1023"/>
        <end position="1038"/>
    </location>
</feature>
<keyword evidence="3" id="KW-0653">Protein transport</keyword>
<evidence type="ECO:0000256" key="4">
    <source>
        <dbReference type="ARBA" id="ARBA00023242"/>
    </source>
</evidence>
<protein>
    <recommendedName>
        <fullName evidence="6">Importin N-terminal domain-containing protein</fullName>
    </recommendedName>
</protein>
<dbReference type="Pfam" id="PF25018">
    <property type="entry name" value="HEAT_IPO9_c"/>
    <property type="match status" value="1"/>
</dbReference>
<dbReference type="PANTHER" id="PTHR10997">
    <property type="entry name" value="IMPORTIN-7, 8, 11"/>
    <property type="match status" value="1"/>
</dbReference>
<dbReference type="Proteomes" id="UP000053237">
    <property type="component" value="Unassembled WGS sequence"/>
</dbReference>
<dbReference type="SUPFAM" id="SSF48371">
    <property type="entry name" value="ARM repeat"/>
    <property type="match status" value="1"/>
</dbReference>
<gene>
    <name evidence="7" type="ORF">BN9_069520</name>
</gene>
<name>A0A024GGY9_9STRA</name>
<evidence type="ECO:0000259" key="6">
    <source>
        <dbReference type="PROSITE" id="PS50166"/>
    </source>
</evidence>